<reference evidence="1 2" key="1">
    <citation type="journal article" date="2019" name="Sci. Rep.">
        <title>Orb-weaving spider Araneus ventricosus genome elucidates the spidroin gene catalogue.</title>
        <authorList>
            <person name="Kono N."/>
            <person name="Nakamura H."/>
            <person name="Ohtoshi R."/>
            <person name="Moran D.A.P."/>
            <person name="Shinohara A."/>
            <person name="Yoshida Y."/>
            <person name="Fujiwara M."/>
            <person name="Mori M."/>
            <person name="Tomita M."/>
            <person name="Arakawa K."/>
        </authorList>
    </citation>
    <scope>NUCLEOTIDE SEQUENCE [LARGE SCALE GENOMIC DNA]</scope>
</reference>
<dbReference type="AlphaFoldDB" id="A0A4Y2EIR2"/>
<protein>
    <submittedName>
        <fullName evidence="1">Uncharacterized protein</fullName>
    </submittedName>
</protein>
<accession>A0A4Y2EIR2</accession>
<evidence type="ECO:0000313" key="1">
    <source>
        <dbReference type="EMBL" id="GBM28667.1"/>
    </source>
</evidence>
<gene>
    <name evidence="1" type="ORF">AVEN_637_1</name>
</gene>
<comment type="caution">
    <text evidence="1">The sequence shown here is derived from an EMBL/GenBank/DDBJ whole genome shotgun (WGS) entry which is preliminary data.</text>
</comment>
<dbReference type="Proteomes" id="UP000499080">
    <property type="component" value="Unassembled WGS sequence"/>
</dbReference>
<keyword evidence="2" id="KW-1185">Reference proteome</keyword>
<organism evidence="1 2">
    <name type="scientific">Araneus ventricosus</name>
    <name type="common">Orbweaver spider</name>
    <name type="synonym">Epeira ventricosa</name>
    <dbReference type="NCBI Taxonomy" id="182803"/>
    <lineage>
        <taxon>Eukaryota</taxon>
        <taxon>Metazoa</taxon>
        <taxon>Ecdysozoa</taxon>
        <taxon>Arthropoda</taxon>
        <taxon>Chelicerata</taxon>
        <taxon>Arachnida</taxon>
        <taxon>Araneae</taxon>
        <taxon>Araneomorphae</taxon>
        <taxon>Entelegynae</taxon>
        <taxon>Araneoidea</taxon>
        <taxon>Araneidae</taxon>
        <taxon>Araneus</taxon>
    </lineage>
</organism>
<evidence type="ECO:0000313" key="2">
    <source>
        <dbReference type="Proteomes" id="UP000499080"/>
    </source>
</evidence>
<dbReference type="EMBL" id="BGPR01000616">
    <property type="protein sequence ID" value="GBM28667.1"/>
    <property type="molecule type" value="Genomic_DNA"/>
</dbReference>
<name>A0A4Y2EIR2_ARAVE</name>
<proteinExistence type="predicted"/>
<sequence>MFRSTNARHTVHRLIPLYVPLPLLSRASNTDLLSQDSFATPSYFTTSLTGIAMIGFTGSLSAEQRPLTSHFCLSFLCISDLYRYDQPSLKVLQTFSYNPAYG</sequence>